<comment type="caution">
    <text evidence="1">The sequence shown here is derived from an EMBL/GenBank/DDBJ whole genome shotgun (WGS) entry which is preliminary data.</text>
</comment>
<proteinExistence type="predicted"/>
<dbReference type="Proteomes" id="UP001060085">
    <property type="component" value="Linkage Group LG07"/>
</dbReference>
<dbReference type="EMBL" id="CM044707">
    <property type="protein sequence ID" value="KAI5655037.1"/>
    <property type="molecule type" value="Genomic_DNA"/>
</dbReference>
<keyword evidence="2" id="KW-1185">Reference proteome</keyword>
<gene>
    <name evidence="1" type="ORF">M9H77_32224</name>
</gene>
<protein>
    <submittedName>
        <fullName evidence="1">Uncharacterized protein</fullName>
    </submittedName>
</protein>
<evidence type="ECO:0000313" key="2">
    <source>
        <dbReference type="Proteomes" id="UP001060085"/>
    </source>
</evidence>
<accession>A0ACC0A508</accession>
<name>A0ACC0A508_CATRO</name>
<sequence>MRGRWQTLLTLIRVVGEKTGSDTASSLIKLIQFCRSLLTLLRLKTGLFEISHGLYEFHWQVGWTINGRSRNKGLERDPQSSSSTKDHNLPLKGCSKCSSAGSNREGWCSFCYMCLTDLVCPQ</sequence>
<evidence type="ECO:0000313" key="1">
    <source>
        <dbReference type="EMBL" id="KAI5655037.1"/>
    </source>
</evidence>
<reference evidence="2" key="1">
    <citation type="journal article" date="2023" name="Nat. Plants">
        <title>Single-cell RNA sequencing provides a high-resolution roadmap for understanding the multicellular compartmentation of specialized metabolism.</title>
        <authorList>
            <person name="Sun S."/>
            <person name="Shen X."/>
            <person name="Li Y."/>
            <person name="Li Y."/>
            <person name="Wang S."/>
            <person name="Li R."/>
            <person name="Zhang H."/>
            <person name="Shen G."/>
            <person name="Guo B."/>
            <person name="Wei J."/>
            <person name="Xu J."/>
            <person name="St-Pierre B."/>
            <person name="Chen S."/>
            <person name="Sun C."/>
        </authorList>
    </citation>
    <scope>NUCLEOTIDE SEQUENCE [LARGE SCALE GENOMIC DNA]</scope>
</reference>
<organism evidence="1 2">
    <name type="scientific">Catharanthus roseus</name>
    <name type="common">Madagascar periwinkle</name>
    <name type="synonym">Vinca rosea</name>
    <dbReference type="NCBI Taxonomy" id="4058"/>
    <lineage>
        <taxon>Eukaryota</taxon>
        <taxon>Viridiplantae</taxon>
        <taxon>Streptophyta</taxon>
        <taxon>Embryophyta</taxon>
        <taxon>Tracheophyta</taxon>
        <taxon>Spermatophyta</taxon>
        <taxon>Magnoliopsida</taxon>
        <taxon>eudicotyledons</taxon>
        <taxon>Gunneridae</taxon>
        <taxon>Pentapetalae</taxon>
        <taxon>asterids</taxon>
        <taxon>lamiids</taxon>
        <taxon>Gentianales</taxon>
        <taxon>Apocynaceae</taxon>
        <taxon>Rauvolfioideae</taxon>
        <taxon>Vinceae</taxon>
        <taxon>Catharanthinae</taxon>
        <taxon>Catharanthus</taxon>
    </lineage>
</organism>